<keyword evidence="3" id="KW-1185">Reference proteome</keyword>
<sequence length="429" mass="46496">MRKSVWLLLVLAWFGLRGRPVQAADDLLFENVTWGPTTAGFAFAPPREVWAEQGQGGDFALGYASSLTPKLAFAVLGNITISRDEAGELELVKVNNSGNVQLFRAQAKTSGDQHYRVQVTVADAVYEFPLTVHVIDKLPADLKLNLAGQSLLDYLPLQAFLVDSQGRKYLAKLTRTTAKNVLLQPTVLVPTWQTNSKLANETMTLAWGEHNQNSGSFTIVHQPPPISYVPGQGLTLTMPVTLSQPQEDGHVTWTLQKPVAQTVAFFTQSLALNAPITFTAEQVLQSQTVVLSFEFRGSKFTYPASPLQPIIPLAATPLFGGSVSLQTLATQAVRLPALWPALPIQATGSWQLTLTVSSDLPVPYYLNLGPALANQQVTSSTAAQLAGRDNQMLALSEAALVILPTTRLLAGRYAVTIHFLLVRGPSSFQ</sequence>
<gene>
    <name evidence="2" type="ORF">ACFQ41_07005</name>
</gene>
<organism evidence="2 3">
    <name type="scientific">Lacticaseibacillus suilingensis</name>
    <dbReference type="NCBI Taxonomy" id="2799577"/>
    <lineage>
        <taxon>Bacteria</taxon>
        <taxon>Bacillati</taxon>
        <taxon>Bacillota</taxon>
        <taxon>Bacilli</taxon>
        <taxon>Lactobacillales</taxon>
        <taxon>Lactobacillaceae</taxon>
        <taxon>Lacticaseibacillus</taxon>
    </lineage>
</organism>
<feature type="signal peptide" evidence="1">
    <location>
        <begin position="1"/>
        <end position="23"/>
    </location>
</feature>
<protein>
    <recommendedName>
        <fullName evidence="4">WxL domain-containing protein</fullName>
    </recommendedName>
</protein>
<proteinExistence type="predicted"/>
<reference evidence="3" key="1">
    <citation type="journal article" date="2019" name="Int. J. Syst. Evol. Microbiol.">
        <title>The Global Catalogue of Microorganisms (GCM) 10K type strain sequencing project: providing services to taxonomists for standard genome sequencing and annotation.</title>
        <authorList>
            <consortium name="The Broad Institute Genomics Platform"/>
            <consortium name="The Broad Institute Genome Sequencing Center for Infectious Disease"/>
            <person name="Wu L."/>
            <person name="Ma J."/>
        </authorList>
    </citation>
    <scope>NUCLEOTIDE SEQUENCE [LARGE SCALE GENOMIC DNA]</scope>
    <source>
        <strain evidence="3">CCM 9110</strain>
    </source>
</reference>
<feature type="chain" id="PRO_5046597411" description="WxL domain-containing protein" evidence="1">
    <location>
        <begin position="24"/>
        <end position="429"/>
    </location>
</feature>
<evidence type="ECO:0008006" key="4">
    <source>
        <dbReference type="Google" id="ProtNLM"/>
    </source>
</evidence>
<comment type="caution">
    <text evidence="2">The sequence shown here is derived from an EMBL/GenBank/DDBJ whole genome shotgun (WGS) entry which is preliminary data.</text>
</comment>
<name>A0ABW4BFI3_9LACO</name>
<dbReference type="RefSeq" id="WP_204118242.1">
    <property type="nucleotide sequence ID" value="NZ_BOLV01000003.1"/>
</dbReference>
<evidence type="ECO:0000313" key="3">
    <source>
        <dbReference type="Proteomes" id="UP001597199"/>
    </source>
</evidence>
<dbReference type="Proteomes" id="UP001597199">
    <property type="component" value="Unassembled WGS sequence"/>
</dbReference>
<evidence type="ECO:0000256" key="1">
    <source>
        <dbReference type="SAM" id="SignalP"/>
    </source>
</evidence>
<keyword evidence="1" id="KW-0732">Signal</keyword>
<evidence type="ECO:0000313" key="2">
    <source>
        <dbReference type="EMBL" id="MFD1399054.1"/>
    </source>
</evidence>
<dbReference type="EMBL" id="JBHTOA010000030">
    <property type="protein sequence ID" value="MFD1399054.1"/>
    <property type="molecule type" value="Genomic_DNA"/>
</dbReference>
<accession>A0ABW4BFI3</accession>